<dbReference type="EMBL" id="BK067791">
    <property type="protein sequence ID" value="DBA52187.1"/>
    <property type="molecule type" value="Genomic_DNA"/>
</dbReference>
<proteinExistence type="predicted"/>
<organism evidence="1">
    <name type="scientific">Nitrosopumilaceae spindle-shaped virus</name>
    <dbReference type="NCBI Taxonomy" id="3065433"/>
    <lineage>
        <taxon>Viruses</taxon>
    </lineage>
</organism>
<reference evidence="1" key="1">
    <citation type="journal article" date="2024" name="Environ. Microbiol. Rep.">
        <title>Hiding in plain sight: The discovery of complete genomes of 11 hypothetical spindle-shaped viruses that putatively infect mesophilic ammonia-oxidizing archaea.</title>
        <authorList>
            <person name="Ni Y."/>
            <person name="Xu T."/>
            <person name="Yan S."/>
            <person name="Chen L."/>
            <person name="Wang Y."/>
        </authorList>
    </citation>
    <scope>NUCLEOTIDE SEQUENCE</scope>
    <source>
        <strain evidence="2">NTT1</strain>
        <strain evidence="1">NTT2</strain>
    </source>
</reference>
<accession>A0AAT9J954</accession>
<protein>
    <submittedName>
        <fullName evidence="1">ORF15</fullName>
    </submittedName>
    <submittedName>
        <fullName evidence="2">ORF46</fullName>
    </submittedName>
</protein>
<dbReference type="EMBL" id="BK067783">
    <property type="protein sequence ID" value="DBA51714.1"/>
    <property type="molecule type" value="Genomic_DNA"/>
</dbReference>
<name>A0AAT9J954_9VIRU</name>
<evidence type="ECO:0000313" key="2">
    <source>
        <dbReference type="EMBL" id="DBA52187.1"/>
    </source>
</evidence>
<sequence length="58" mass="6932">MTSKLSCNQELLAKLIIMKEFCDYMTIVNFLKGSEYCKVFYDVYFECSRILRRYGVIN</sequence>
<evidence type="ECO:0000313" key="1">
    <source>
        <dbReference type="EMBL" id="DBA51714.1"/>
    </source>
</evidence>
<reference evidence="1" key="2">
    <citation type="submission" date="2024-03" db="EMBL/GenBank/DDBJ databases">
        <authorList>
            <person name="Ni Y."/>
            <person name="Xu T."/>
            <person name="Yan S."/>
            <person name="Chen L."/>
            <person name="Wang Y."/>
        </authorList>
    </citation>
    <scope>NUCLEOTIDE SEQUENCE</scope>
    <source>
        <strain evidence="2">NTT1</strain>
        <strain evidence="1">NTT2</strain>
    </source>
</reference>